<feature type="domain" description="NodB homology" evidence="14">
    <location>
        <begin position="39"/>
        <end position="221"/>
    </location>
</feature>
<comment type="subcellular location">
    <subcellularLocation>
        <location evidence="2">Cell membrane</location>
        <topology evidence="2">Lipid-anchor</topology>
        <topology evidence="2">GPI-anchor</topology>
    </subcellularLocation>
</comment>
<feature type="chain" id="PRO_5002222504" evidence="13">
    <location>
        <begin position="20"/>
        <end position="249"/>
    </location>
</feature>
<dbReference type="PROSITE" id="PS51677">
    <property type="entry name" value="NODB"/>
    <property type="match status" value="1"/>
</dbReference>
<evidence type="ECO:0000256" key="2">
    <source>
        <dbReference type="ARBA" id="ARBA00004609"/>
    </source>
</evidence>
<dbReference type="GO" id="GO:0005886">
    <property type="term" value="C:plasma membrane"/>
    <property type="evidence" value="ECO:0007669"/>
    <property type="project" value="UniProtKB-SubCell"/>
</dbReference>
<evidence type="ECO:0000256" key="1">
    <source>
        <dbReference type="ARBA" id="ARBA00001941"/>
    </source>
</evidence>
<dbReference type="PANTHER" id="PTHR46471">
    <property type="entry name" value="CHITIN DEACETYLASE"/>
    <property type="match status" value="1"/>
</dbReference>
<organism evidence="15">
    <name type="scientific">Cryptococcus bacillisporus CA1280</name>
    <dbReference type="NCBI Taxonomy" id="1296109"/>
    <lineage>
        <taxon>Eukaryota</taxon>
        <taxon>Fungi</taxon>
        <taxon>Dikarya</taxon>
        <taxon>Basidiomycota</taxon>
        <taxon>Agaricomycotina</taxon>
        <taxon>Tremellomycetes</taxon>
        <taxon>Tremellales</taxon>
        <taxon>Cryptococcaceae</taxon>
        <taxon>Cryptococcus</taxon>
        <taxon>Cryptococcus gattii species complex</taxon>
    </lineage>
</organism>
<dbReference type="OrthoDB" id="2125469at2759"/>
<evidence type="ECO:0000256" key="7">
    <source>
        <dbReference type="ARBA" id="ARBA00022801"/>
    </source>
</evidence>
<dbReference type="HOGENOM" id="CLU_021264_11_2_1"/>
<protein>
    <submittedName>
        <fullName evidence="15">Deacetylase</fullName>
    </submittedName>
</protein>
<evidence type="ECO:0000256" key="9">
    <source>
        <dbReference type="ARBA" id="ARBA00023180"/>
    </source>
</evidence>
<gene>
    <name evidence="15" type="ORF">I312_06369</name>
</gene>
<evidence type="ECO:0000313" key="15">
    <source>
        <dbReference type="EMBL" id="KIR44433.1"/>
    </source>
</evidence>
<dbReference type="Pfam" id="PF01522">
    <property type="entry name" value="Polysacc_deac_1"/>
    <property type="match status" value="1"/>
</dbReference>
<dbReference type="GO" id="GO:0046872">
    <property type="term" value="F:metal ion binding"/>
    <property type="evidence" value="ECO:0007669"/>
    <property type="project" value="UniProtKB-KW"/>
</dbReference>
<dbReference type="GO" id="GO:0005975">
    <property type="term" value="P:carbohydrate metabolic process"/>
    <property type="evidence" value="ECO:0007669"/>
    <property type="project" value="InterPro"/>
</dbReference>
<dbReference type="EMBL" id="KN848000">
    <property type="protein sequence ID" value="KIR44433.1"/>
    <property type="molecule type" value="Genomic_DNA"/>
</dbReference>
<evidence type="ECO:0000259" key="14">
    <source>
        <dbReference type="PROSITE" id="PS51677"/>
    </source>
</evidence>
<evidence type="ECO:0000256" key="12">
    <source>
        <dbReference type="ARBA" id="ARBA00023316"/>
    </source>
</evidence>
<dbReference type="PANTHER" id="PTHR46471:SF2">
    <property type="entry name" value="CHITIN DEACETYLASE-RELATED"/>
    <property type="match status" value="1"/>
</dbReference>
<reference evidence="15" key="1">
    <citation type="submission" date="2015-01" db="EMBL/GenBank/DDBJ databases">
        <title>The Genome Sequence of Cryptococcus gattii CA1280.</title>
        <authorList>
            <consortium name="The Broad Institute Genomics Platform"/>
            <person name="Cuomo C."/>
            <person name="Litvintseva A."/>
            <person name="Chen Y."/>
            <person name="Heitman J."/>
            <person name="Sun S."/>
            <person name="Springer D."/>
            <person name="Dromer F."/>
            <person name="Young S."/>
            <person name="Zeng Q."/>
            <person name="Gargeya S."/>
            <person name="Abouelleil A."/>
            <person name="Alvarado L."/>
            <person name="Chapman S.B."/>
            <person name="Gainer-Dewar J."/>
            <person name="Goldberg J."/>
            <person name="Griggs A."/>
            <person name="Gujja S."/>
            <person name="Hansen M."/>
            <person name="Howarth C."/>
            <person name="Imamovic A."/>
            <person name="Larimer J."/>
            <person name="Murphy C."/>
            <person name="Naylor J."/>
            <person name="Pearson M."/>
            <person name="Priest M."/>
            <person name="Roberts A."/>
            <person name="Saif S."/>
            <person name="Shea T."/>
            <person name="Sykes S."/>
            <person name="Wortman J."/>
            <person name="Nusbaum C."/>
            <person name="Birren B."/>
        </authorList>
    </citation>
    <scope>NUCLEOTIDE SEQUENCE [LARGE SCALE GENOMIC DNA]</scope>
    <source>
        <strain evidence="15">CA1280</strain>
    </source>
</reference>
<sequence length="249" mass="27044">MKFITTLFTVLAILSSASASPTVKKRATVETIDNCSQQGTVALTFDDGPYNYEAQVASALDGGKGTFFLNGANYACIYDKADSIRALYDAGHTLGSHTWSHADLTQLDESGINDELSKVEDAFVKILGVKPLYFRPPYGNINDNVLNVLSQRGYTKVFLWSDDTGDANGESVSYSEGVLDKVIQNYPNPHLVLEHSPIETTSSQVLPYAVPKLKSAGYQLVTVGECLGTSESPYEFVGCPGERDSSWQC</sequence>
<keyword evidence="12" id="KW-0961">Cell wall biogenesis/degradation</keyword>
<dbReference type="SUPFAM" id="SSF88713">
    <property type="entry name" value="Glycoside hydrolase/deacetylase"/>
    <property type="match status" value="1"/>
</dbReference>
<accession>A0A0D0U872</accession>
<dbReference type="GO" id="GO:0071555">
    <property type="term" value="P:cell wall organization"/>
    <property type="evidence" value="ECO:0007669"/>
    <property type="project" value="UniProtKB-KW"/>
</dbReference>
<keyword evidence="4" id="KW-0336">GPI-anchor</keyword>
<name>A0A0D0U872_CRYGA</name>
<comment type="cofactor">
    <cofactor evidence="1">
        <name>Co(2+)</name>
        <dbReference type="ChEBI" id="CHEBI:48828"/>
    </cofactor>
</comment>
<evidence type="ECO:0000256" key="8">
    <source>
        <dbReference type="ARBA" id="ARBA00023136"/>
    </source>
</evidence>
<dbReference type="GO" id="GO:0098552">
    <property type="term" value="C:side of membrane"/>
    <property type="evidence" value="ECO:0007669"/>
    <property type="project" value="UniProtKB-KW"/>
</dbReference>
<evidence type="ECO:0000256" key="6">
    <source>
        <dbReference type="ARBA" id="ARBA00022729"/>
    </source>
</evidence>
<keyword evidence="9" id="KW-0325">Glycoprotein</keyword>
<dbReference type="GO" id="GO:0016810">
    <property type="term" value="F:hydrolase activity, acting on carbon-nitrogen (but not peptide) bonds"/>
    <property type="evidence" value="ECO:0007669"/>
    <property type="project" value="InterPro"/>
</dbReference>
<dbReference type="Gene3D" id="3.20.20.370">
    <property type="entry name" value="Glycoside hydrolase/deacetylase"/>
    <property type="match status" value="1"/>
</dbReference>
<evidence type="ECO:0000256" key="3">
    <source>
        <dbReference type="ARBA" id="ARBA00022475"/>
    </source>
</evidence>
<keyword evidence="7" id="KW-0378">Hydrolase</keyword>
<keyword evidence="3" id="KW-1003">Cell membrane</keyword>
<proteinExistence type="predicted"/>
<dbReference type="CDD" id="cd10951">
    <property type="entry name" value="CE4_ClCDA_like"/>
    <property type="match status" value="1"/>
</dbReference>
<keyword evidence="11" id="KW-0449">Lipoprotein</keyword>
<evidence type="ECO:0000256" key="13">
    <source>
        <dbReference type="SAM" id="SignalP"/>
    </source>
</evidence>
<evidence type="ECO:0000256" key="5">
    <source>
        <dbReference type="ARBA" id="ARBA00022723"/>
    </source>
</evidence>
<keyword evidence="8" id="KW-0472">Membrane</keyword>
<keyword evidence="10" id="KW-0119">Carbohydrate metabolism</keyword>
<feature type="signal peptide" evidence="13">
    <location>
        <begin position="1"/>
        <end position="19"/>
    </location>
</feature>
<dbReference type="InterPro" id="IPR011330">
    <property type="entry name" value="Glyco_hydro/deAcase_b/a-brl"/>
</dbReference>
<dbReference type="InterPro" id="IPR002509">
    <property type="entry name" value="NODB_dom"/>
</dbReference>
<keyword evidence="5" id="KW-0479">Metal-binding</keyword>
<keyword evidence="6 13" id="KW-0732">Signal</keyword>
<dbReference type="AlphaFoldDB" id="A0A0D0U872"/>
<evidence type="ECO:0000256" key="11">
    <source>
        <dbReference type="ARBA" id="ARBA00023288"/>
    </source>
</evidence>
<evidence type="ECO:0000256" key="4">
    <source>
        <dbReference type="ARBA" id="ARBA00022622"/>
    </source>
</evidence>
<evidence type="ECO:0000256" key="10">
    <source>
        <dbReference type="ARBA" id="ARBA00023277"/>
    </source>
</evidence>